<organism evidence="3 4">
    <name type="scientific">Pholiota conissans</name>
    <dbReference type="NCBI Taxonomy" id="109636"/>
    <lineage>
        <taxon>Eukaryota</taxon>
        <taxon>Fungi</taxon>
        <taxon>Dikarya</taxon>
        <taxon>Basidiomycota</taxon>
        <taxon>Agaricomycotina</taxon>
        <taxon>Agaricomycetes</taxon>
        <taxon>Agaricomycetidae</taxon>
        <taxon>Agaricales</taxon>
        <taxon>Agaricineae</taxon>
        <taxon>Strophariaceae</taxon>
        <taxon>Pholiota</taxon>
    </lineage>
</organism>
<feature type="signal peptide" evidence="2">
    <location>
        <begin position="1"/>
        <end position="23"/>
    </location>
</feature>
<proteinExistence type="predicted"/>
<dbReference type="OrthoDB" id="2339190at2759"/>
<evidence type="ECO:0000256" key="2">
    <source>
        <dbReference type="SAM" id="SignalP"/>
    </source>
</evidence>
<dbReference type="EMBL" id="MU155560">
    <property type="protein sequence ID" value="KAF9472236.1"/>
    <property type="molecule type" value="Genomic_DNA"/>
</dbReference>
<accession>A0A9P6CMF7</accession>
<dbReference type="AlphaFoldDB" id="A0A9P6CMF7"/>
<name>A0A9P6CMF7_9AGAR</name>
<feature type="chain" id="PRO_5040242519" description="Ser-Thr-rich glycosyl-phosphatidyl-inositol-anchored membrane family-domain-containing protein" evidence="2">
    <location>
        <begin position="24"/>
        <end position="255"/>
    </location>
</feature>
<keyword evidence="2" id="KW-0732">Signal</keyword>
<feature type="region of interest" description="Disordered" evidence="1">
    <location>
        <begin position="141"/>
        <end position="227"/>
    </location>
</feature>
<dbReference type="Proteomes" id="UP000807469">
    <property type="component" value="Unassembled WGS sequence"/>
</dbReference>
<evidence type="ECO:0008006" key="5">
    <source>
        <dbReference type="Google" id="ProtNLM"/>
    </source>
</evidence>
<gene>
    <name evidence="3" type="ORF">BDN70DRAFT_818934</name>
</gene>
<reference evidence="3" key="1">
    <citation type="submission" date="2020-11" db="EMBL/GenBank/DDBJ databases">
        <authorList>
            <consortium name="DOE Joint Genome Institute"/>
            <person name="Ahrendt S."/>
            <person name="Riley R."/>
            <person name="Andreopoulos W."/>
            <person name="Labutti K."/>
            <person name="Pangilinan J."/>
            <person name="Ruiz-Duenas F.J."/>
            <person name="Barrasa J.M."/>
            <person name="Sanchez-Garcia M."/>
            <person name="Camarero S."/>
            <person name="Miyauchi S."/>
            <person name="Serrano A."/>
            <person name="Linde D."/>
            <person name="Babiker R."/>
            <person name="Drula E."/>
            <person name="Ayuso-Fernandez I."/>
            <person name="Pacheco R."/>
            <person name="Padilla G."/>
            <person name="Ferreira P."/>
            <person name="Barriuso J."/>
            <person name="Kellner H."/>
            <person name="Castanera R."/>
            <person name="Alfaro M."/>
            <person name="Ramirez L."/>
            <person name="Pisabarro A.G."/>
            <person name="Kuo A."/>
            <person name="Tritt A."/>
            <person name="Lipzen A."/>
            <person name="He G."/>
            <person name="Yan M."/>
            <person name="Ng V."/>
            <person name="Cullen D."/>
            <person name="Martin F."/>
            <person name="Rosso M.-N."/>
            <person name="Henrissat B."/>
            <person name="Hibbett D."/>
            <person name="Martinez A.T."/>
            <person name="Grigoriev I.V."/>
        </authorList>
    </citation>
    <scope>NUCLEOTIDE SEQUENCE</scope>
    <source>
        <strain evidence="3">CIRM-BRFM 674</strain>
    </source>
</reference>
<evidence type="ECO:0000313" key="3">
    <source>
        <dbReference type="EMBL" id="KAF9472236.1"/>
    </source>
</evidence>
<evidence type="ECO:0000313" key="4">
    <source>
        <dbReference type="Proteomes" id="UP000807469"/>
    </source>
</evidence>
<keyword evidence="4" id="KW-1185">Reference proteome</keyword>
<protein>
    <recommendedName>
        <fullName evidence="5">Ser-Thr-rich glycosyl-phosphatidyl-inositol-anchored membrane family-domain-containing protein</fullName>
    </recommendedName>
</protein>
<evidence type="ECO:0000256" key="1">
    <source>
        <dbReference type="SAM" id="MobiDB-lite"/>
    </source>
</evidence>
<comment type="caution">
    <text evidence="3">The sequence shown here is derived from an EMBL/GenBank/DDBJ whole genome shotgun (WGS) entry which is preliminary data.</text>
</comment>
<sequence length="255" mass="26183">MFAQLRIHATLFAALLFTVCVKASPLALDRRDVIRPKITSPNAGSVWPIGSTQTVTWDTSDFPPVSQITNILGKVILGRDANDSLNLDFDHPLAQNFNLTDGSVKVTVPNVQPGADYLIVLFGDSGNTSPDFSITNITVPSTAATSSSPSSTGTLITTPIPITGSTITGGDSTTSTTATDAPTTTDTTTTDTSTDTATSPVTTPTSPVSTSSTSTSTSTSATTATTTTSAAYRASGMGTKTLSLFVCSALAFVLV</sequence>